<evidence type="ECO:0000313" key="5">
    <source>
        <dbReference type="EMBL" id="GFY91436.1"/>
    </source>
</evidence>
<keyword evidence="2" id="KW-1133">Transmembrane helix</keyword>
<comment type="caution">
    <text evidence="5">The sequence shown here is derived from an EMBL/GenBank/DDBJ whole genome shotgun (WGS) entry which is preliminary data.</text>
</comment>
<evidence type="ECO:0000256" key="2">
    <source>
        <dbReference type="ARBA" id="ARBA00022989"/>
    </source>
</evidence>
<gene>
    <name evidence="5" type="ORF">Acr_07g0016320</name>
</gene>
<dbReference type="InterPro" id="IPR036640">
    <property type="entry name" value="ABC1_TM_sf"/>
</dbReference>
<keyword evidence="3" id="KW-0472">Membrane</keyword>
<feature type="compositionally biased region" description="Basic and acidic residues" evidence="4">
    <location>
        <begin position="117"/>
        <end position="127"/>
    </location>
</feature>
<dbReference type="SUPFAM" id="SSF90123">
    <property type="entry name" value="ABC transporter transmembrane region"/>
    <property type="match status" value="1"/>
</dbReference>
<keyword evidence="1" id="KW-0812">Transmembrane</keyword>
<evidence type="ECO:0000256" key="4">
    <source>
        <dbReference type="SAM" id="MobiDB-lite"/>
    </source>
</evidence>
<feature type="region of interest" description="Disordered" evidence="4">
    <location>
        <begin position="193"/>
        <end position="215"/>
    </location>
</feature>
<evidence type="ECO:0000313" key="6">
    <source>
        <dbReference type="Proteomes" id="UP000585474"/>
    </source>
</evidence>
<name>A0A7J0EZ21_9ERIC</name>
<dbReference type="GO" id="GO:0005524">
    <property type="term" value="F:ATP binding"/>
    <property type="evidence" value="ECO:0007669"/>
    <property type="project" value="InterPro"/>
</dbReference>
<reference evidence="5 6" key="1">
    <citation type="submission" date="2019-07" db="EMBL/GenBank/DDBJ databases">
        <title>De Novo Assembly of kiwifruit Actinidia rufa.</title>
        <authorList>
            <person name="Sugita-Konishi S."/>
            <person name="Sato K."/>
            <person name="Mori E."/>
            <person name="Abe Y."/>
            <person name="Kisaki G."/>
            <person name="Hamano K."/>
            <person name="Suezawa K."/>
            <person name="Otani M."/>
            <person name="Fukuda T."/>
            <person name="Manabe T."/>
            <person name="Gomi K."/>
            <person name="Tabuchi M."/>
            <person name="Akimitsu K."/>
            <person name="Kataoka I."/>
        </authorList>
    </citation>
    <scope>NUCLEOTIDE SEQUENCE [LARGE SCALE GENOMIC DNA]</scope>
    <source>
        <strain evidence="6">cv. Fuchu</strain>
    </source>
</reference>
<dbReference type="EMBL" id="BJWL01000007">
    <property type="protein sequence ID" value="GFY91436.1"/>
    <property type="molecule type" value="Genomic_DNA"/>
</dbReference>
<keyword evidence="6" id="KW-1185">Reference proteome</keyword>
<dbReference type="AlphaFoldDB" id="A0A7J0EZ21"/>
<evidence type="ECO:0000256" key="3">
    <source>
        <dbReference type="ARBA" id="ARBA00023136"/>
    </source>
</evidence>
<organism evidence="5 6">
    <name type="scientific">Actinidia rufa</name>
    <dbReference type="NCBI Taxonomy" id="165716"/>
    <lineage>
        <taxon>Eukaryota</taxon>
        <taxon>Viridiplantae</taxon>
        <taxon>Streptophyta</taxon>
        <taxon>Embryophyta</taxon>
        <taxon>Tracheophyta</taxon>
        <taxon>Spermatophyta</taxon>
        <taxon>Magnoliopsida</taxon>
        <taxon>eudicotyledons</taxon>
        <taxon>Gunneridae</taxon>
        <taxon>Pentapetalae</taxon>
        <taxon>asterids</taxon>
        <taxon>Ericales</taxon>
        <taxon>Actinidiaceae</taxon>
        <taxon>Actinidia</taxon>
    </lineage>
</organism>
<protein>
    <submittedName>
        <fullName evidence="5">Uncharacterized protein</fullName>
    </submittedName>
</protein>
<feature type="region of interest" description="Disordered" evidence="4">
    <location>
        <begin position="117"/>
        <end position="138"/>
    </location>
</feature>
<accession>A0A7J0EZ21</accession>
<sequence>MDPPEKFNPLKFTLFDGKSDPRVHPELLPTYQVICGSVCHQHQDIERCQLFLTLYKGKNETLLNYNKHYWEIYNEIEECSEELVVMFAMLEDDIMQAKRATWSSSWGDCSFKRRKESMGDHKDREIPKSATNSGNVSFMRRNGTKQTFLNQLVEGGYLKEYVDRGKTKAEEAAVRPNPRTVSPELGYLASAHRDEESLARTSAKTEPAPEGPEVYKEPLRGAKVPMSENIADGPEAFPHSPEHSATSNSLLCPFGSLSWCRRASVTASMLLPAPVWPTLHPCDALRCVHNVRCFFSSEDFLCRASDEIGDAFPMRSGRVSIALLPQKRRIAVLGEIRHPYARFLQLSSADPMLLLSVTQLSTRLLLWHRKYDPFLWLVMDVGFCIANEVAEETFSSMRTVRVYGTDKQELGRYKQWLGRLADINLRQSAAYGIWNLRFNPLYHSTQHPKSEVGSGAVGFWETVQHSSVKQPPT</sequence>
<dbReference type="GO" id="GO:0016020">
    <property type="term" value="C:membrane"/>
    <property type="evidence" value="ECO:0007669"/>
    <property type="project" value="InterPro"/>
</dbReference>
<evidence type="ECO:0000256" key="1">
    <source>
        <dbReference type="ARBA" id="ARBA00022692"/>
    </source>
</evidence>
<dbReference type="Gene3D" id="1.20.1560.10">
    <property type="entry name" value="ABC transporter type 1, transmembrane domain"/>
    <property type="match status" value="1"/>
</dbReference>
<dbReference type="Proteomes" id="UP000585474">
    <property type="component" value="Unassembled WGS sequence"/>
</dbReference>
<proteinExistence type="predicted"/>